<keyword evidence="2" id="KW-0732">Signal</keyword>
<dbReference type="Gene3D" id="3.90.79.10">
    <property type="entry name" value="Nucleoside Triphosphate Pyrophosphohydrolase"/>
    <property type="match status" value="1"/>
</dbReference>
<accession>A0ABZ2C8D9</accession>
<sequence length="1537" mass="176977">MTFKKQISLLTSLSLLAQPIAPVLAVQISSMSELEENVKGLSQFKSVPAALNFKADSNTAAGVLHYAEHEGEIWIPLGLRDDKKEWCNFGGKSDAEETPTEGASKSKNPLKDKNQTETSLTLADTADRETREESNTLYAHHPRILRHSPFIDIYTEKAKGDLLYRMYWKKVHYLAPEVFKEKLKTAKDHHSQEYTDFKWVKAKDLLEAVQEENRNLGNEENPIFIYEPLFETLSTDSGVAFLKELTTFKKLNPFKKRIRPLVNRLYILSEEIENPKDEEAIDFINDKAHADFKVHWDLPTQEWWGTSKEFDFDKPYQKPKLDSRIPTKYTPIPFGKDGFGRTQGQKSLLEKEKRVDEDKVTFNTQKEEDIFAEAVAAHGAAMVELKKSNRFAKNNNNNTIPHVSTPHWNPNQDETLSRIHLRIILGPDYKEPKDFPKSENSKREADLTNIKEYFKRYNSAEFEQKGKVEFKRKINFLESDFEMFADVMAYEEKNKKWPTFFHAASANLNNLFKSFTYLRELIGVKAFNEQLALRGTDIYFKDFNNIAEVLKKIGYEDYANNRASMILCLNYVLLAGLATTRTSSSSIEYVINDHSVEEQNLNDRFEEAMVLAGFAKPIYDYFQSIFEQFVAHKHPELGNSVMLPISINPDILEDNMYAAHGGGASFDLKDDKDQTTNSPLHVLRGLQSEGLKQKSGKESFETDKERKRNLIPEARFFLHPKNMLNPGNVKVKAFNRFPLSEKEEKAYDQEMRQTSITMLADWLAQKNKVLSGSFQDYPLLKTLYKWAYKGLTGEEVQESLAVDGFLYLIRHGHTGAVETYLKLYPDIIQKGGIDQKSLMRAAMDSNNPQCLEFVFTKILNAPLQKFVSDDHEFTKIVRTLLTDNKDKSLVYFIENYNISKIDDKIKLFWIKASAYEDYNLSVTHAVVKKAPHLFEQALEILLKSGLSADCFQSILDSKMLTPQDLLVKFSDYVRNGDLKEYHETVSQLKKLLENGVDLSALHPQTQDPIIFSLLATESIINDISVADELKKIKGLLDLKNKKGFTLLEVAQKTYLEGQMMGGLITVLIQALQNAKRDVGSAYDKEFLELFGTDYIYFYGDNVLQKPQSRQWIEKAKKITQISELPGIVNECPSSILLNIFSQRFSNLSVLNLLQAKANKNYEIMTNWKTQFTEVVKKNDESKMKELISNAPESITEYEAEFTDLEEKFKTPLEGRFGLLEEKSKNWTKELESMAKKGEEALRNFLHKVPSYIWYTNSEIYEILKNYTLDFYNAYVIPYEKATHDWTSELQILKEDLTKQVNESAITKFEKHLKSAPNPGAFNNWEFSNTLRLLMKDERLIPLLEACVNFATHSQMAFIESPYTVSLFYSDPDLSDKAIVSFLNLLSPQQQTTLLKKLDEDNFEDLLSKLPLEFISKLLNNNPELFKNHGENKDFFGSALWELPLELRKEFALSHIDELLKNEPELNTPYFVCLLFTNDNKELVETLIKKKPTFLDIQSEDGLSLSEIIESFPSRFKNGTMLFGMLEKRLKTKKSEKN</sequence>
<feature type="chain" id="PRO_5045938519" evidence="2">
    <location>
        <begin position="26"/>
        <end position="1537"/>
    </location>
</feature>
<evidence type="ECO:0000313" key="4">
    <source>
        <dbReference type="EMBL" id="WVX66989.1"/>
    </source>
</evidence>
<feature type="compositionally biased region" description="Basic and acidic residues" evidence="1">
    <location>
        <begin position="125"/>
        <end position="134"/>
    </location>
</feature>
<keyword evidence="5" id="KW-1185">Reference proteome</keyword>
<dbReference type="InterPro" id="IPR000086">
    <property type="entry name" value="NUDIX_hydrolase_dom"/>
</dbReference>
<organism evidence="4 5">
    <name type="scientific">Candidatus Bealeia paramacronuclearis</name>
    <dbReference type="NCBI Taxonomy" id="1921001"/>
    <lineage>
        <taxon>Bacteria</taxon>
        <taxon>Pseudomonadati</taxon>
        <taxon>Pseudomonadota</taxon>
        <taxon>Alphaproteobacteria</taxon>
        <taxon>Holosporales</taxon>
        <taxon>Holosporaceae</taxon>
        <taxon>Candidatus Bealeia</taxon>
    </lineage>
</organism>
<gene>
    <name evidence="4" type="ORF">Bealeia1_01185</name>
</gene>
<dbReference type="SUPFAM" id="SSF55811">
    <property type="entry name" value="Nudix"/>
    <property type="match status" value="1"/>
</dbReference>
<dbReference type="EMBL" id="CP133270">
    <property type="protein sequence ID" value="WVX66989.1"/>
    <property type="molecule type" value="Genomic_DNA"/>
</dbReference>
<evidence type="ECO:0000256" key="2">
    <source>
        <dbReference type="SAM" id="SignalP"/>
    </source>
</evidence>
<evidence type="ECO:0000256" key="1">
    <source>
        <dbReference type="SAM" id="MobiDB-lite"/>
    </source>
</evidence>
<evidence type="ECO:0000259" key="3">
    <source>
        <dbReference type="PROSITE" id="PS51462"/>
    </source>
</evidence>
<feature type="signal peptide" evidence="2">
    <location>
        <begin position="1"/>
        <end position="25"/>
    </location>
</feature>
<dbReference type="Proteomes" id="UP001330434">
    <property type="component" value="Chromosome"/>
</dbReference>
<feature type="domain" description="Nudix hydrolase" evidence="3">
    <location>
        <begin position="56"/>
        <end position="231"/>
    </location>
</feature>
<dbReference type="PROSITE" id="PS51462">
    <property type="entry name" value="NUDIX"/>
    <property type="match status" value="1"/>
</dbReference>
<evidence type="ECO:0000313" key="5">
    <source>
        <dbReference type="Proteomes" id="UP001330434"/>
    </source>
</evidence>
<proteinExistence type="predicted"/>
<dbReference type="InterPro" id="IPR015797">
    <property type="entry name" value="NUDIX_hydrolase-like_dom_sf"/>
</dbReference>
<protein>
    <submittedName>
        <fullName evidence="4">NUDIX domain-containing protein</fullName>
    </submittedName>
</protein>
<reference evidence="4 5" key="1">
    <citation type="journal article" date="2024" name="Environ. Microbiol.">
        <title>Novel evolutionary insights on the interactions of the Holosporales (Alphaproteobacteria) with eukaryotic hosts from comparative genomics.</title>
        <authorList>
            <person name="Giovannini M."/>
            <person name="Petroni G."/>
            <person name="Castelli M."/>
        </authorList>
    </citation>
    <scope>NUCLEOTIDE SEQUENCE [LARGE SCALE GENOMIC DNA]</scope>
    <source>
        <strain evidence="4 5">US_Bl 15I1</strain>
    </source>
</reference>
<feature type="region of interest" description="Disordered" evidence="1">
    <location>
        <begin position="90"/>
        <end position="135"/>
    </location>
</feature>
<name>A0ABZ2C8D9_9PROT</name>
<dbReference type="RefSeq" id="WP_331255799.1">
    <property type="nucleotide sequence ID" value="NZ_CP133270.1"/>
</dbReference>